<dbReference type="NCBIfam" id="NF041374">
    <property type="entry name" value="GDCCVxC"/>
    <property type="match status" value="1"/>
</dbReference>
<name>A0A0F9X3X4_9ZZZZ</name>
<accession>A0A0F9X3X4</accession>
<dbReference type="AlphaFoldDB" id="A0A0F9X3X4"/>
<comment type="caution">
    <text evidence="1">The sequence shown here is derived from an EMBL/GenBank/DDBJ whole genome shotgun (WGS) entry which is preliminary data.</text>
</comment>
<protein>
    <submittedName>
        <fullName evidence="1">Uncharacterized protein</fullName>
    </submittedName>
</protein>
<sequence length="73" mass="8261">MGFRVMTKKEIANLKCPFCGFVQEVEVPQTGCLVFHKCEKCQKIISVPKESKECCIVCVYSDKKCSASKPPYH</sequence>
<gene>
    <name evidence="1" type="ORF">LCGC14_0197150</name>
</gene>
<dbReference type="EMBL" id="LAZR01000085">
    <property type="protein sequence ID" value="KKN93526.1"/>
    <property type="molecule type" value="Genomic_DNA"/>
</dbReference>
<organism evidence="1">
    <name type="scientific">marine sediment metagenome</name>
    <dbReference type="NCBI Taxonomy" id="412755"/>
    <lineage>
        <taxon>unclassified sequences</taxon>
        <taxon>metagenomes</taxon>
        <taxon>ecological metagenomes</taxon>
    </lineage>
</organism>
<proteinExistence type="predicted"/>
<reference evidence="1" key="1">
    <citation type="journal article" date="2015" name="Nature">
        <title>Complex archaea that bridge the gap between prokaryotes and eukaryotes.</title>
        <authorList>
            <person name="Spang A."/>
            <person name="Saw J.H."/>
            <person name="Jorgensen S.L."/>
            <person name="Zaremba-Niedzwiedzka K."/>
            <person name="Martijn J."/>
            <person name="Lind A.E."/>
            <person name="van Eijk R."/>
            <person name="Schleper C."/>
            <person name="Guy L."/>
            <person name="Ettema T.J."/>
        </authorList>
    </citation>
    <scope>NUCLEOTIDE SEQUENCE</scope>
</reference>
<dbReference type="InterPro" id="IPR047677">
    <property type="entry name" value="GDCCVxC"/>
</dbReference>
<evidence type="ECO:0000313" key="1">
    <source>
        <dbReference type="EMBL" id="KKN93526.1"/>
    </source>
</evidence>